<feature type="region of interest" description="Disordered" evidence="1">
    <location>
        <begin position="127"/>
        <end position="154"/>
    </location>
</feature>
<dbReference type="GO" id="GO:0003677">
    <property type="term" value="F:DNA binding"/>
    <property type="evidence" value="ECO:0007669"/>
    <property type="project" value="InterPro"/>
</dbReference>
<dbReference type="GO" id="GO:0006351">
    <property type="term" value="P:DNA-templated transcription"/>
    <property type="evidence" value="ECO:0007669"/>
    <property type="project" value="InterPro"/>
</dbReference>
<dbReference type="Pfam" id="PF03118">
    <property type="entry name" value="RNA_pol_A_CTD"/>
    <property type="match status" value="1"/>
</dbReference>
<name>A0A1M6RQ18_9FIRM</name>
<dbReference type="Proteomes" id="UP000184301">
    <property type="component" value="Unassembled WGS sequence"/>
</dbReference>
<dbReference type="EMBL" id="FQZY01000043">
    <property type="protein sequence ID" value="SHK34611.1"/>
    <property type="molecule type" value="Genomic_DNA"/>
</dbReference>
<feature type="region of interest" description="Disordered" evidence="1">
    <location>
        <begin position="372"/>
        <end position="395"/>
    </location>
</feature>
<reference evidence="3 4" key="1">
    <citation type="submission" date="2016-11" db="EMBL/GenBank/DDBJ databases">
        <authorList>
            <person name="Jaros S."/>
            <person name="Januszkiewicz K."/>
            <person name="Wedrychowicz H."/>
        </authorList>
    </citation>
    <scope>NUCLEOTIDE SEQUENCE [LARGE SCALE GENOMIC DNA]</scope>
    <source>
        <strain evidence="3 4">DSM 15480</strain>
    </source>
</reference>
<organism evidence="3 4">
    <name type="scientific">Hespellia stercorisuis DSM 15480</name>
    <dbReference type="NCBI Taxonomy" id="1121950"/>
    <lineage>
        <taxon>Bacteria</taxon>
        <taxon>Bacillati</taxon>
        <taxon>Bacillota</taxon>
        <taxon>Clostridia</taxon>
        <taxon>Lachnospirales</taxon>
        <taxon>Lachnospiraceae</taxon>
        <taxon>Hespellia</taxon>
    </lineage>
</organism>
<evidence type="ECO:0000259" key="2">
    <source>
        <dbReference type="Pfam" id="PF03118"/>
    </source>
</evidence>
<evidence type="ECO:0000313" key="4">
    <source>
        <dbReference type="Proteomes" id="UP000184301"/>
    </source>
</evidence>
<sequence length="577" mass="67723">MEDKWYLQMNYQETKNIIRDNLANMSRTFIAIGYYLRQIRDTEGYKEDGYESIWEFAEEQYGIKRSTTSRWMSMNEKFSENGNSPILAERYVNFGKSQLQEILYLDDEKLEEVTPEMTVKEIREIKQPESDKANEFKETEGLSEESNPKDTEHALKIPDPEEKEYLDMAARHLIAVYHDWMLEDFANRVLQVKKSPGELKEKLGMDRTFHFSVDKGAAHINLFDDYIQLWDGQSEYVGDYDWFYLAAAIQNMWNVVAMEESRVAGEEPVQDNHENDALLESKDTLIDELDLSVRTYNILKRAGVDTIGELQDMSDEQLIVIRDMSRKCLDEIHEELNRYLGIDEGDSDKRVDNFIEINEDSNALVEECATSHTDTLEMESESEPENNSVNADEQEERFEEISELSDLELAKEMLDKANGMLADFIKFYTDSDKRVRKQKITVAALAGYVCDADLIENPPSELECLELPLLKNNDQRKNFIDSYMNWPIWIETKETGERYYRYNLPDGYAMVVKVYYHRCFHYEMKCKREDRYVPRYGSEEYYLMKGGYFKDCLMNKSALVEHLKIMQKEDKNAEGRG</sequence>
<dbReference type="RefSeq" id="WP_084534053.1">
    <property type="nucleotide sequence ID" value="NZ_FQZY01000043.1"/>
</dbReference>
<dbReference type="OrthoDB" id="2052465at2"/>
<accession>A0A1M6RQ18</accession>
<dbReference type="STRING" id="1121950.SAMN02745243_02758"/>
<dbReference type="InterPro" id="IPR011260">
    <property type="entry name" value="RNAP_asu_C"/>
</dbReference>
<dbReference type="SUPFAM" id="SSF47789">
    <property type="entry name" value="C-terminal domain of RNA polymerase alpha subunit"/>
    <property type="match status" value="1"/>
</dbReference>
<dbReference type="Gene3D" id="1.10.150.20">
    <property type="entry name" value="5' to 3' exonuclease, C-terminal subdomain"/>
    <property type="match status" value="1"/>
</dbReference>
<dbReference type="GO" id="GO:0003899">
    <property type="term" value="F:DNA-directed RNA polymerase activity"/>
    <property type="evidence" value="ECO:0007669"/>
    <property type="project" value="InterPro"/>
</dbReference>
<proteinExistence type="predicted"/>
<gene>
    <name evidence="3" type="ORF">SAMN02745243_02758</name>
</gene>
<protein>
    <submittedName>
        <fullName evidence="3">RNA polymerase, alpha chain C terminal domain</fullName>
    </submittedName>
</protein>
<dbReference type="AlphaFoldDB" id="A0A1M6RQ18"/>
<keyword evidence="4" id="KW-1185">Reference proteome</keyword>
<feature type="domain" description="RNA polymerase alpha subunit C-terminal" evidence="2">
    <location>
        <begin position="274"/>
        <end position="337"/>
    </location>
</feature>
<evidence type="ECO:0000256" key="1">
    <source>
        <dbReference type="SAM" id="MobiDB-lite"/>
    </source>
</evidence>
<evidence type="ECO:0000313" key="3">
    <source>
        <dbReference type="EMBL" id="SHK34611.1"/>
    </source>
</evidence>